<gene>
    <name evidence="1" type="ORF">MRATA1EN3_LOCUS22279</name>
</gene>
<accession>A0ACB0FGC7</accession>
<evidence type="ECO:0000313" key="2">
    <source>
        <dbReference type="Proteomes" id="UP001162501"/>
    </source>
</evidence>
<dbReference type="Proteomes" id="UP001162501">
    <property type="component" value="Chromosome 5"/>
</dbReference>
<organism evidence="1 2">
    <name type="scientific">Rangifer tarandus platyrhynchus</name>
    <name type="common">Svalbard reindeer</name>
    <dbReference type="NCBI Taxonomy" id="3082113"/>
    <lineage>
        <taxon>Eukaryota</taxon>
        <taxon>Metazoa</taxon>
        <taxon>Chordata</taxon>
        <taxon>Craniata</taxon>
        <taxon>Vertebrata</taxon>
        <taxon>Euteleostomi</taxon>
        <taxon>Mammalia</taxon>
        <taxon>Eutheria</taxon>
        <taxon>Laurasiatheria</taxon>
        <taxon>Artiodactyla</taxon>
        <taxon>Ruminantia</taxon>
        <taxon>Pecora</taxon>
        <taxon>Cervidae</taxon>
        <taxon>Odocoileinae</taxon>
        <taxon>Rangifer</taxon>
    </lineage>
</organism>
<protein>
    <submittedName>
        <fullName evidence="1">Uncharacterized protein</fullName>
    </submittedName>
</protein>
<reference evidence="1" key="1">
    <citation type="submission" date="2023-05" db="EMBL/GenBank/DDBJ databases">
        <authorList>
            <consortium name="ELIXIR-Norway"/>
        </authorList>
    </citation>
    <scope>NUCLEOTIDE SEQUENCE</scope>
</reference>
<sequence>MANNVTPATLTARLTGSGPEPEEGKTRARGRERAGAGDAKGRGRRARARCARRRRRRVTSVRHVPVFTSLVEPLRQQPNGNTVAILRLCAPETRPFVRPAPGCREQEEEGRGDPPGRAPEARKPRAPTTRPPGPAPPAPHLRSAADSARRPRSGGGPGGRGACKQTRPHVTM</sequence>
<dbReference type="EMBL" id="OX596089">
    <property type="protein sequence ID" value="CAI9711066.1"/>
    <property type="molecule type" value="Genomic_DNA"/>
</dbReference>
<evidence type="ECO:0000313" key="1">
    <source>
        <dbReference type="EMBL" id="CAI9711066.1"/>
    </source>
</evidence>
<proteinExistence type="predicted"/>
<name>A0ACB0FGC7_RANTA</name>